<proteinExistence type="predicted"/>
<organism evidence="2 3">
    <name type="scientific">Anisodus tanguticus</name>
    <dbReference type="NCBI Taxonomy" id="243964"/>
    <lineage>
        <taxon>Eukaryota</taxon>
        <taxon>Viridiplantae</taxon>
        <taxon>Streptophyta</taxon>
        <taxon>Embryophyta</taxon>
        <taxon>Tracheophyta</taxon>
        <taxon>Spermatophyta</taxon>
        <taxon>Magnoliopsida</taxon>
        <taxon>eudicotyledons</taxon>
        <taxon>Gunneridae</taxon>
        <taxon>Pentapetalae</taxon>
        <taxon>asterids</taxon>
        <taxon>lamiids</taxon>
        <taxon>Solanales</taxon>
        <taxon>Solanaceae</taxon>
        <taxon>Solanoideae</taxon>
        <taxon>Hyoscyameae</taxon>
        <taxon>Anisodus</taxon>
    </lineage>
</organism>
<feature type="signal peptide" evidence="1">
    <location>
        <begin position="1"/>
        <end position="20"/>
    </location>
</feature>
<sequence>MSTSLRKNAMAIMLILGARAADPQNARTIVFAGKSGDLYSDATLRKLSLCFSASDLHIVLVSISVEMQTSNAPIPASNSDIHQNIRLASVEAIMDTDSNESFTIFCDLHKYKLVSAKYTFANLNEVNQPSHLKPNNYYVNINRRAIALICAQTDHFGEIERLNLSRCDTLAHLPGMCKAKQRAFQLVILDAEMSNSFACKSL</sequence>
<comment type="caution">
    <text evidence="2">The sequence shown here is derived from an EMBL/GenBank/DDBJ whole genome shotgun (WGS) entry which is preliminary data.</text>
</comment>
<accession>A0AAE1SUH7</accession>
<gene>
    <name evidence="2" type="ORF">RND71_005593</name>
</gene>
<protein>
    <submittedName>
        <fullName evidence="2">Uncharacterized protein</fullName>
    </submittedName>
</protein>
<keyword evidence="1" id="KW-0732">Signal</keyword>
<evidence type="ECO:0000313" key="3">
    <source>
        <dbReference type="Proteomes" id="UP001291623"/>
    </source>
</evidence>
<evidence type="ECO:0000256" key="1">
    <source>
        <dbReference type="SAM" id="SignalP"/>
    </source>
</evidence>
<feature type="chain" id="PRO_5042201892" evidence="1">
    <location>
        <begin position="21"/>
        <end position="202"/>
    </location>
</feature>
<keyword evidence="3" id="KW-1185">Reference proteome</keyword>
<reference evidence="2" key="1">
    <citation type="submission" date="2023-12" db="EMBL/GenBank/DDBJ databases">
        <title>Genome assembly of Anisodus tanguticus.</title>
        <authorList>
            <person name="Wang Y.-J."/>
        </authorList>
    </citation>
    <scope>NUCLEOTIDE SEQUENCE</scope>
    <source>
        <strain evidence="2">KB-2021</strain>
        <tissue evidence="2">Leaf</tissue>
    </source>
</reference>
<dbReference type="Proteomes" id="UP001291623">
    <property type="component" value="Unassembled WGS sequence"/>
</dbReference>
<name>A0AAE1SUH7_9SOLA</name>
<dbReference type="EMBL" id="JAVYJV010000003">
    <property type="protein sequence ID" value="KAK4374916.1"/>
    <property type="molecule type" value="Genomic_DNA"/>
</dbReference>
<evidence type="ECO:0000313" key="2">
    <source>
        <dbReference type="EMBL" id="KAK4374916.1"/>
    </source>
</evidence>
<dbReference type="AlphaFoldDB" id="A0AAE1SUH7"/>